<proteinExistence type="predicted"/>
<gene>
    <name evidence="1" type="ORF">FocTR4_00011477</name>
</gene>
<dbReference type="EMBL" id="VMNF01000014">
    <property type="protein sequence ID" value="TXB96507.1"/>
    <property type="molecule type" value="Genomic_DNA"/>
</dbReference>
<name>A0A5C6SEQ5_FUSOC</name>
<comment type="caution">
    <text evidence="1">The sequence shown here is derived from an EMBL/GenBank/DDBJ whole genome shotgun (WGS) entry which is preliminary data.</text>
</comment>
<sequence length="84" mass="9654">MAIPRYWEGQFGDDREEFTSYTRLHARSAERQKGGNKEEVYLILKLMEDASDDMEGSLPTYRRIVIVANQGKSGLAGEKIFILR</sequence>
<protein>
    <submittedName>
        <fullName evidence="1">Uncharacterized protein</fullName>
    </submittedName>
</protein>
<dbReference type="AlphaFoldDB" id="A0A5C6SEQ5"/>
<accession>A0A5C6SEQ5</accession>
<dbReference type="Proteomes" id="UP000321331">
    <property type="component" value="Unassembled WGS sequence"/>
</dbReference>
<organism evidence="1 2">
    <name type="scientific">Fusarium oxysporum f. sp. cubense</name>
    <dbReference type="NCBI Taxonomy" id="61366"/>
    <lineage>
        <taxon>Eukaryota</taxon>
        <taxon>Fungi</taxon>
        <taxon>Dikarya</taxon>
        <taxon>Ascomycota</taxon>
        <taxon>Pezizomycotina</taxon>
        <taxon>Sordariomycetes</taxon>
        <taxon>Hypocreomycetidae</taxon>
        <taxon>Hypocreales</taxon>
        <taxon>Nectriaceae</taxon>
        <taxon>Fusarium</taxon>
        <taxon>Fusarium oxysporum species complex</taxon>
    </lineage>
</organism>
<evidence type="ECO:0000313" key="1">
    <source>
        <dbReference type="EMBL" id="TXB96507.1"/>
    </source>
</evidence>
<evidence type="ECO:0000313" key="2">
    <source>
        <dbReference type="Proteomes" id="UP000321331"/>
    </source>
</evidence>
<reference evidence="1 2" key="1">
    <citation type="submission" date="2019-07" db="EMBL/GenBank/DDBJ databases">
        <title>The First High-Quality Draft Genome Sequence of the Causal Agent of the Current Panama Disease Epidemic.</title>
        <authorList>
            <person name="Warmington R.J."/>
            <person name="Kay W."/>
            <person name="Jeffries A."/>
            <person name="Bebber D."/>
            <person name="Moore K."/>
            <person name="Studholme D.J."/>
        </authorList>
    </citation>
    <scope>NUCLEOTIDE SEQUENCE [LARGE SCALE GENOMIC DNA]</scope>
    <source>
        <strain evidence="1 2">TR4</strain>
    </source>
</reference>